<feature type="region of interest" description="Disordered" evidence="1">
    <location>
        <begin position="289"/>
        <end position="308"/>
    </location>
</feature>
<name>A0A809XCF9_9BRAD</name>
<reference evidence="2" key="1">
    <citation type="submission" date="2020-05" db="EMBL/GenBank/DDBJ databases">
        <title>Complete genome sequence of Bradyrhizobium diazoefficiens XF1 isolated from soybean nodule.</title>
        <authorList>
            <person name="Noda R."/>
            <person name="Kakizaki K."/>
            <person name="Minamisawa K."/>
        </authorList>
    </citation>
    <scope>NUCLEOTIDE SEQUENCE</scope>
    <source>
        <strain evidence="2">XF1</strain>
    </source>
</reference>
<dbReference type="EMBL" id="AP023094">
    <property type="protein sequence ID" value="BCE50051.1"/>
    <property type="molecule type" value="Genomic_DNA"/>
</dbReference>
<gene>
    <name evidence="4" type="ORF">XF10B_63570</name>
    <name evidence="2" type="ORF">XF1B_64720</name>
    <name evidence="3" type="ORF">XF4B_64000</name>
</gene>
<evidence type="ECO:0000313" key="2">
    <source>
        <dbReference type="EMBL" id="BCE23791.1"/>
    </source>
</evidence>
<organism evidence="2">
    <name type="scientific">Bradyrhizobium diazoefficiens</name>
    <dbReference type="NCBI Taxonomy" id="1355477"/>
    <lineage>
        <taxon>Bacteria</taxon>
        <taxon>Pseudomonadati</taxon>
        <taxon>Pseudomonadota</taxon>
        <taxon>Alphaproteobacteria</taxon>
        <taxon>Hyphomicrobiales</taxon>
        <taxon>Nitrobacteraceae</taxon>
        <taxon>Bradyrhizobium</taxon>
    </lineage>
</organism>
<sequence length="319" mass="34786">MMPKRVQPQWGRIGMVRLDGFGQVGPLACDSEQRQEGCAAPRGLLSDADFAELRAHLPQLAGRHAECRAWLDHIGQVVRQDRLQAAQQPSRREVHEALAAMRRRARGFLQSVPALGPLPDWRAEQAPMAPDGPLNVFCAMPEALYGFASCARQEASCSNGPAAHLMAFAEAADHLADSLKWADFVSQGKASDALPQSGDYALRGLADAVRIAQRLDVALESALERSKKCGGPVPKRVMVQAVVWLAELWERYGGEFTHTPYVKTRYDGAPQTHPGRFVVSPLRDDDQPIHGGRRRIQEPSPAAIGGSPGNVFLIARKPA</sequence>
<dbReference type="AlphaFoldDB" id="A0A809XCF9"/>
<evidence type="ECO:0000313" key="4">
    <source>
        <dbReference type="EMBL" id="BCE93559.1"/>
    </source>
</evidence>
<dbReference type="EMBL" id="AP023099">
    <property type="protein sequence ID" value="BCE93559.1"/>
    <property type="molecule type" value="Genomic_DNA"/>
</dbReference>
<reference evidence="4" key="2">
    <citation type="submission" date="2020-05" db="EMBL/GenBank/DDBJ databases">
        <title>Complete genome sequence of Bradyrhizobium diazoefficiens XF10 isolated from soybean nodule.</title>
        <authorList>
            <person name="Noda R."/>
            <person name="Kakizaki K."/>
            <person name="Minamisawa K."/>
        </authorList>
    </citation>
    <scope>NUCLEOTIDE SEQUENCE</scope>
    <source>
        <strain evidence="4">XF10</strain>
    </source>
</reference>
<dbReference type="EMBL" id="AP023091">
    <property type="protein sequence ID" value="BCE23791.1"/>
    <property type="molecule type" value="Genomic_DNA"/>
</dbReference>
<protein>
    <submittedName>
        <fullName evidence="2">Uncharacterized protein</fullName>
    </submittedName>
</protein>
<evidence type="ECO:0000256" key="1">
    <source>
        <dbReference type="SAM" id="MobiDB-lite"/>
    </source>
</evidence>
<accession>A0A809XCF9</accession>
<evidence type="ECO:0000313" key="3">
    <source>
        <dbReference type="EMBL" id="BCE50051.1"/>
    </source>
</evidence>
<proteinExistence type="predicted"/>
<reference evidence="3" key="3">
    <citation type="submission" date="2020-05" db="EMBL/GenBank/DDBJ databases">
        <title>Complete genome sequence of Bradyrhizobium diazoefficiens XF4 isolated from soybean nodule.</title>
        <authorList>
            <person name="Noda R."/>
            <person name="Kakizaki K."/>
            <person name="Minamisawa K."/>
        </authorList>
    </citation>
    <scope>NUCLEOTIDE SEQUENCE</scope>
    <source>
        <strain evidence="3">XF4</strain>
    </source>
</reference>